<dbReference type="PANTHER" id="PTHR12889">
    <property type="entry name" value="GAMMA-SECRETASE SUBUNIT APH-1"/>
    <property type="match status" value="1"/>
</dbReference>
<dbReference type="AlphaFoldDB" id="A0A7R9BKU2"/>
<gene>
    <name evidence="9" type="ORF">NMOB1V02_LOCUS4107</name>
</gene>
<evidence type="ECO:0000256" key="2">
    <source>
        <dbReference type="ARBA" id="ARBA00005577"/>
    </source>
</evidence>
<keyword evidence="10" id="KW-1185">Reference proteome</keyword>
<feature type="transmembrane region" description="Helical" evidence="8">
    <location>
        <begin position="205"/>
        <end position="226"/>
    </location>
</feature>
<evidence type="ECO:0000313" key="10">
    <source>
        <dbReference type="Proteomes" id="UP000678499"/>
    </source>
</evidence>
<feature type="transmembrane region" description="Helical" evidence="8">
    <location>
        <begin position="149"/>
        <end position="173"/>
    </location>
</feature>
<keyword evidence="5 8" id="KW-1133">Transmembrane helix</keyword>
<proteinExistence type="inferred from homology"/>
<evidence type="ECO:0000256" key="6">
    <source>
        <dbReference type="ARBA" id="ARBA00023136"/>
    </source>
</evidence>
<dbReference type="EMBL" id="OA882640">
    <property type="protein sequence ID" value="CAD7276342.1"/>
    <property type="molecule type" value="Genomic_DNA"/>
</dbReference>
<reference evidence="9" key="1">
    <citation type="submission" date="2020-11" db="EMBL/GenBank/DDBJ databases">
        <authorList>
            <person name="Tran Van P."/>
        </authorList>
    </citation>
    <scope>NUCLEOTIDE SEQUENCE</scope>
</reference>
<evidence type="ECO:0000256" key="3">
    <source>
        <dbReference type="ARBA" id="ARBA00022692"/>
    </source>
</evidence>
<feature type="transmembrane region" description="Helical" evidence="8">
    <location>
        <begin position="67"/>
        <end position="85"/>
    </location>
</feature>
<dbReference type="GO" id="GO:0016020">
    <property type="term" value="C:membrane"/>
    <property type="evidence" value="ECO:0007669"/>
    <property type="project" value="UniProtKB-SubCell"/>
</dbReference>
<evidence type="ECO:0000256" key="1">
    <source>
        <dbReference type="ARBA" id="ARBA00004141"/>
    </source>
</evidence>
<feature type="transmembrane region" description="Helical" evidence="8">
    <location>
        <begin position="180"/>
        <end position="199"/>
    </location>
</feature>
<feature type="transmembrane region" description="Helical" evidence="8">
    <location>
        <begin position="6"/>
        <end position="25"/>
    </location>
</feature>
<comment type="subcellular location">
    <subcellularLocation>
        <location evidence="1">Membrane</location>
        <topology evidence="1">Multi-pass membrane protein</topology>
    </subcellularLocation>
</comment>
<organism evidence="9">
    <name type="scientific">Notodromas monacha</name>
    <dbReference type="NCBI Taxonomy" id="399045"/>
    <lineage>
        <taxon>Eukaryota</taxon>
        <taxon>Metazoa</taxon>
        <taxon>Ecdysozoa</taxon>
        <taxon>Arthropoda</taxon>
        <taxon>Crustacea</taxon>
        <taxon>Oligostraca</taxon>
        <taxon>Ostracoda</taxon>
        <taxon>Podocopa</taxon>
        <taxon>Podocopida</taxon>
        <taxon>Cypridocopina</taxon>
        <taxon>Cypridoidea</taxon>
        <taxon>Cyprididae</taxon>
        <taxon>Notodromas</taxon>
    </lineage>
</organism>
<keyword evidence="3 8" id="KW-0812">Transmembrane</keyword>
<dbReference type="GO" id="GO:0016485">
    <property type="term" value="P:protein processing"/>
    <property type="evidence" value="ECO:0007669"/>
    <property type="project" value="InterPro"/>
</dbReference>
<evidence type="ECO:0000256" key="8">
    <source>
        <dbReference type="SAM" id="Phobius"/>
    </source>
</evidence>
<sequence length="294" mass="32099">MAYLECIGCTLLAFGPPLAMFLVTIASDPIRIIIMIVSAFFWLMSLLATGIVWFAVVPLRTTLEFGVVFSIIFQEVFRFLLYLVIRKAEKGLQMVADGHTILADNHRDMMAYVCGFGYGVMSGAFGFVNVVRDCWGPGTVGLRGNPIEFFPTSAALALSMILLHTCWGVIFFHSLTERRYVGVVAVVVSHFIVSGLTFLNSLTPPLYYITIPVAYVVLIIFAILSFRIAGGSIAGLSAAATRKPPTTLEVDAGDDSATVDNDDGGFRQRQMSRNASDEVVDPDSRRNRSSAAML</sequence>
<name>A0A7R9BKU2_9CRUS</name>
<dbReference type="Pfam" id="PF06105">
    <property type="entry name" value="Aph-1"/>
    <property type="match status" value="1"/>
</dbReference>
<evidence type="ECO:0000256" key="4">
    <source>
        <dbReference type="ARBA" id="ARBA00022976"/>
    </source>
</evidence>
<dbReference type="EMBL" id="CAJPEX010000603">
    <property type="protein sequence ID" value="CAG0916494.1"/>
    <property type="molecule type" value="Genomic_DNA"/>
</dbReference>
<feature type="transmembrane region" description="Helical" evidence="8">
    <location>
        <begin position="32"/>
        <end position="55"/>
    </location>
</feature>
<keyword evidence="6 8" id="KW-0472">Membrane</keyword>
<keyword evidence="4" id="KW-0914">Notch signaling pathway</keyword>
<feature type="region of interest" description="Disordered" evidence="7">
    <location>
        <begin position="247"/>
        <end position="294"/>
    </location>
</feature>
<protein>
    <submittedName>
        <fullName evidence="9">Uncharacterized protein</fullName>
    </submittedName>
</protein>
<dbReference type="OrthoDB" id="6507463at2759"/>
<accession>A0A7R9BKU2</accession>
<dbReference type="InterPro" id="IPR009294">
    <property type="entry name" value="Aph-1"/>
</dbReference>
<evidence type="ECO:0000313" key="9">
    <source>
        <dbReference type="EMBL" id="CAD7276342.1"/>
    </source>
</evidence>
<dbReference type="GO" id="GO:0007219">
    <property type="term" value="P:Notch signaling pathway"/>
    <property type="evidence" value="ECO:0007669"/>
    <property type="project" value="UniProtKB-KW"/>
</dbReference>
<evidence type="ECO:0000256" key="5">
    <source>
        <dbReference type="ARBA" id="ARBA00022989"/>
    </source>
</evidence>
<dbReference type="Proteomes" id="UP000678499">
    <property type="component" value="Unassembled WGS sequence"/>
</dbReference>
<feature type="transmembrane region" description="Helical" evidence="8">
    <location>
        <begin position="109"/>
        <end position="129"/>
    </location>
</feature>
<evidence type="ECO:0000256" key="7">
    <source>
        <dbReference type="SAM" id="MobiDB-lite"/>
    </source>
</evidence>
<comment type="similarity">
    <text evidence="2">Belongs to the APH-1 family.</text>
</comment>